<organism evidence="2 3">
    <name type="scientific">Trichonephila clavipes</name>
    <name type="common">Golden silk orbweaver</name>
    <name type="synonym">Nephila clavipes</name>
    <dbReference type="NCBI Taxonomy" id="2585209"/>
    <lineage>
        <taxon>Eukaryota</taxon>
        <taxon>Metazoa</taxon>
        <taxon>Ecdysozoa</taxon>
        <taxon>Arthropoda</taxon>
        <taxon>Chelicerata</taxon>
        <taxon>Arachnida</taxon>
        <taxon>Araneae</taxon>
        <taxon>Araneomorphae</taxon>
        <taxon>Entelegynae</taxon>
        <taxon>Araneoidea</taxon>
        <taxon>Nephilidae</taxon>
        <taxon>Trichonephila</taxon>
    </lineage>
</organism>
<dbReference type="CDD" id="cd09276">
    <property type="entry name" value="Rnase_HI_RT_non_LTR"/>
    <property type="match status" value="1"/>
</dbReference>
<reference evidence="2" key="1">
    <citation type="submission" date="2020-08" db="EMBL/GenBank/DDBJ databases">
        <title>Multicomponent nature underlies the extraordinary mechanical properties of spider dragline silk.</title>
        <authorList>
            <person name="Kono N."/>
            <person name="Nakamura H."/>
            <person name="Mori M."/>
            <person name="Yoshida Y."/>
            <person name="Ohtoshi R."/>
            <person name="Malay A.D."/>
            <person name="Moran D.A.P."/>
            <person name="Tomita M."/>
            <person name="Numata K."/>
            <person name="Arakawa K."/>
        </authorList>
    </citation>
    <scope>NUCLEOTIDE SEQUENCE</scope>
</reference>
<dbReference type="PROSITE" id="PS50879">
    <property type="entry name" value="RNASE_H_1"/>
    <property type="match status" value="1"/>
</dbReference>
<dbReference type="Proteomes" id="UP000887159">
    <property type="component" value="Unassembled WGS sequence"/>
</dbReference>
<dbReference type="SUPFAM" id="SSF53098">
    <property type="entry name" value="Ribonuclease H-like"/>
    <property type="match status" value="1"/>
</dbReference>
<dbReference type="InterPro" id="IPR002156">
    <property type="entry name" value="RNaseH_domain"/>
</dbReference>
<dbReference type="InterPro" id="IPR012337">
    <property type="entry name" value="RNaseH-like_sf"/>
</dbReference>
<dbReference type="AlphaFoldDB" id="A0A8X6RV08"/>
<dbReference type="EMBL" id="BMAU01021225">
    <property type="protein sequence ID" value="GFY01121.1"/>
    <property type="molecule type" value="Genomic_DNA"/>
</dbReference>
<accession>A0A8X6RV08</accession>
<gene>
    <name evidence="2" type="primary">LOC103524116</name>
    <name evidence="2" type="ORF">TNCV_5075881</name>
</gene>
<dbReference type="GO" id="GO:0003676">
    <property type="term" value="F:nucleic acid binding"/>
    <property type="evidence" value="ECO:0007669"/>
    <property type="project" value="InterPro"/>
</dbReference>
<proteinExistence type="predicted"/>
<comment type="caution">
    <text evidence="2">The sequence shown here is derived from an EMBL/GenBank/DDBJ whole genome shotgun (WGS) entry which is preliminary data.</text>
</comment>
<sequence length="474" mass="53583">MITNFFIPELNNHDIQELWFQQDGATCHTARATIDLLKDVFGDRLISRFGPVNWPPRSCDLTPLDYFCCTLDNKLKWTKHAELVVSKARKRLSILKRLTGVKWGCNRDTLNTTYKTYIQPVLNYCNEVLISASENVRKLLDTFHNQALRMITGGVKTTPVLAMQLLCDLQPFTNIIEKNAALFSSIDLLDSQIIHSGGTMIPMEDVILRLKRALFNVFVRTFNIKSLMMCPLNYCLANPLDYAILDIRLDLVLNVRKRDLSPTALHAIALETINTRFPPEEWLHIYTDGSLLDFAQGAGIGVFSHLFSFYLHAGPLTTHFDDSTSALQALSNYNENNCLRVQNCRELLGKIKGKIVFQWVPSHCGLWGNERADFLAKKGTASSVARDKPWSTLCKKSHGIPSSTRAAAVAKFRLLTGHDCLCAHLFRFYLVTSPICVLCDTGQDMTAAHLDECSALNDLNCIVKRYWRARCLMT</sequence>
<evidence type="ECO:0000259" key="1">
    <source>
        <dbReference type="PROSITE" id="PS50879"/>
    </source>
</evidence>
<evidence type="ECO:0000313" key="3">
    <source>
        <dbReference type="Proteomes" id="UP000887159"/>
    </source>
</evidence>
<name>A0A8X6RV08_TRICX</name>
<dbReference type="PANTHER" id="PTHR47326">
    <property type="entry name" value="TRANSPOSABLE ELEMENT TC3 TRANSPOSASE-LIKE PROTEIN"/>
    <property type="match status" value="1"/>
</dbReference>
<dbReference type="GO" id="GO:0004523">
    <property type="term" value="F:RNA-DNA hybrid ribonuclease activity"/>
    <property type="evidence" value="ECO:0007669"/>
    <property type="project" value="InterPro"/>
</dbReference>
<keyword evidence="3" id="KW-1185">Reference proteome</keyword>
<feature type="domain" description="RNase H type-1" evidence="1">
    <location>
        <begin position="279"/>
        <end position="381"/>
    </location>
</feature>
<dbReference type="PANTHER" id="PTHR47326:SF1">
    <property type="entry name" value="HTH PSQ-TYPE DOMAIN-CONTAINING PROTEIN"/>
    <property type="match status" value="1"/>
</dbReference>
<protein>
    <submittedName>
        <fullName evidence="2">Uncharacterized protein LOC103524116</fullName>
    </submittedName>
</protein>
<dbReference type="Gene3D" id="3.30.420.10">
    <property type="entry name" value="Ribonuclease H-like superfamily/Ribonuclease H"/>
    <property type="match status" value="2"/>
</dbReference>
<evidence type="ECO:0000313" key="2">
    <source>
        <dbReference type="EMBL" id="GFY01121.1"/>
    </source>
</evidence>
<dbReference type="InterPro" id="IPR036397">
    <property type="entry name" value="RNaseH_sf"/>
</dbReference>